<comment type="caution">
    <text evidence="1">The sequence shown here is derived from an EMBL/GenBank/DDBJ whole genome shotgun (WGS) entry which is preliminary data.</text>
</comment>
<organism evidence="1 2">
    <name type="scientific">Fasciolopsis buskii</name>
    <dbReference type="NCBI Taxonomy" id="27845"/>
    <lineage>
        <taxon>Eukaryota</taxon>
        <taxon>Metazoa</taxon>
        <taxon>Spiralia</taxon>
        <taxon>Lophotrochozoa</taxon>
        <taxon>Platyhelminthes</taxon>
        <taxon>Trematoda</taxon>
        <taxon>Digenea</taxon>
        <taxon>Plagiorchiida</taxon>
        <taxon>Echinostomata</taxon>
        <taxon>Echinostomatoidea</taxon>
        <taxon>Fasciolidae</taxon>
        <taxon>Fasciolopsis</taxon>
    </lineage>
</organism>
<evidence type="ECO:0000313" key="1">
    <source>
        <dbReference type="EMBL" id="KAA0193922.1"/>
    </source>
</evidence>
<dbReference type="AlphaFoldDB" id="A0A8E0RZP4"/>
<dbReference type="EMBL" id="LUCM01004720">
    <property type="protein sequence ID" value="KAA0193922.1"/>
    <property type="molecule type" value="Genomic_DNA"/>
</dbReference>
<sequence>MGFRQNETAQMKNKSTTVWKSLQTIHRSDVSKTHDFRSGALVSTQRTDMDTNYGRGDCGQSTQFCWTRPSVAEFLLLILSCLTAFCEGPCKENQESVVNPGRGCLEVIVTTVLSRLPQFCRDGKQNQRQYELAIEMKLLIRCPGFELSSTVNNHTGICQCDNQQSVRHQQVPFSGNPTSTKQCALAFYADRTAQIEEKLVARIIRPPRENRIEFLQSGRDNNSDDNDEEEGVVRRRLNGYQPCLDRNFGQITSTSLGAYNGHVIVLVSFRL</sequence>
<evidence type="ECO:0000313" key="2">
    <source>
        <dbReference type="Proteomes" id="UP000728185"/>
    </source>
</evidence>
<proteinExistence type="predicted"/>
<reference evidence="1" key="1">
    <citation type="submission" date="2019-05" db="EMBL/GenBank/DDBJ databases">
        <title>Annotation for the trematode Fasciolopsis buski.</title>
        <authorList>
            <person name="Choi Y.-J."/>
        </authorList>
    </citation>
    <scope>NUCLEOTIDE SEQUENCE</scope>
    <source>
        <strain evidence="1">HT</strain>
        <tissue evidence="1">Whole worm</tissue>
    </source>
</reference>
<dbReference type="Proteomes" id="UP000728185">
    <property type="component" value="Unassembled WGS sequence"/>
</dbReference>
<name>A0A8E0RZP4_9TREM</name>
<gene>
    <name evidence="1" type="ORF">FBUS_00867</name>
</gene>
<protein>
    <submittedName>
        <fullName evidence="1">Uncharacterized protein</fullName>
    </submittedName>
</protein>
<accession>A0A8E0RZP4</accession>
<keyword evidence="2" id="KW-1185">Reference proteome</keyword>